<dbReference type="PANTHER" id="PTHR23510">
    <property type="entry name" value="INNER MEMBRANE TRANSPORT PROTEIN YAJR"/>
    <property type="match status" value="1"/>
</dbReference>
<feature type="transmembrane region" description="Helical" evidence="6">
    <location>
        <begin position="1047"/>
        <end position="1066"/>
    </location>
</feature>
<dbReference type="SUPFAM" id="SSF103473">
    <property type="entry name" value="MFS general substrate transporter"/>
    <property type="match status" value="1"/>
</dbReference>
<gene>
    <name evidence="7" type="ORF">QTG54_007810</name>
</gene>
<feature type="compositionally biased region" description="Gly residues" evidence="5">
    <location>
        <begin position="296"/>
        <end position="305"/>
    </location>
</feature>
<accession>A0AAD8Y8A0</accession>
<feature type="region of interest" description="Disordered" evidence="5">
    <location>
        <begin position="519"/>
        <end position="569"/>
    </location>
</feature>
<keyword evidence="3 6" id="KW-1133">Transmembrane helix</keyword>
<feature type="region of interest" description="Disordered" evidence="5">
    <location>
        <begin position="280"/>
        <end position="311"/>
    </location>
</feature>
<feature type="transmembrane region" description="Helical" evidence="6">
    <location>
        <begin position="1086"/>
        <end position="1105"/>
    </location>
</feature>
<dbReference type="InterPro" id="IPR051068">
    <property type="entry name" value="MFS_Domain-Containing_Protein"/>
</dbReference>
<feature type="transmembrane region" description="Helical" evidence="6">
    <location>
        <begin position="823"/>
        <end position="845"/>
    </location>
</feature>
<feature type="transmembrane region" description="Helical" evidence="6">
    <location>
        <begin position="1112"/>
        <end position="1130"/>
    </location>
</feature>
<dbReference type="InterPro" id="IPR011701">
    <property type="entry name" value="MFS"/>
</dbReference>
<dbReference type="PANTHER" id="PTHR23510:SF64">
    <property type="entry name" value="INNER MEMBRANE TRANSPORT PROTEIN YAJR"/>
    <property type="match status" value="1"/>
</dbReference>
<evidence type="ECO:0000313" key="8">
    <source>
        <dbReference type="Proteomes" id="UP001224775"/>
    </source>
</evidence>
<dbReference type="Pfam" id="PF07690">
    <property type="entry name" value="MFS_1"/>
    <property type="match status" value="1"/>
</dbReference>
<dbReference type="AlphaFoldDB" id="A0AAD8Y8A0"/>
<feature type="region of interest" description="Disordered" evidence="5">
    <location>
        <begin position="104"/>
        <end position="123"/>
    </location>
</feature>
<feature type="transmembrane region" description="Helical" evidence="6">
    <location>
        <begin position="1185"/>
        <end position="1207"/>
    </location>
</feature>
<sequence>MPPIPPRTQDVIAGGGSFSACLERAIRRPPSPPILGEGGSLPNINEVAEETTPPPTEEGGDTININVDELLGQDWSSHHASYHLLQECLAFFSRRRLAVKSAMRDNNNDTTTNTQQNSNNNSKTLSEHELTTLIHTYAKKAPNLNDPNVMEYASQRALGTTPPRGYNRKTYNSKRSNIFTRSLRCGSCFTEEEFMRDEENSFASGSGSSHYVEMMDNTTANPLSAPTSTGGAMLTEAEVIKHLSFIERVELSAVLDSEVERAAMFYRHRLAELAPNREDGEVLPKKFKPSGDHHGGGNNNSGGGVGKHHNTPEFNELLASESDQDDDLIESSSNRVIDTLSFNDLGSEILELHAFITTNIIVVRQILIRYDAFVRSLGGSPMSSWYQKSRRLRKNGRSSDFRDLTFHSKLKRLTLAYIGEYKQNLEDYENDEDGEGFLGVRGSSGGGRNRRRRRFRGFANQFHKLVDAAEEIKKRQRAKWRQPAMNVSAMDFGEGFSSLHDCGGGGGEEGGVEKTAVAPPPAAPMERVQTPPLRPGASSDSYLETPLSERTGAEVVPPLQPPDYASLRSNPDIGEDIEYQVYIFKCVQSKTQRSIEKTYTGRASGVRDNFITTLREYFLLGSAMDNLSLMPEYLIMRGKSLKSSLLVVAQWRDARKANLYGIKREPEGVNESWFGGFRGLEAQCLEPQPPSSSSNTSFSLVLNILSCFLYMMNYYIVGPSSVEYANALGAKDAMSGLIIGAMPWAALISAVLFSIWSNKSYRSPLLASGVLLIAGNILYSSAYRQQSIVMALCGRFLTGLGGPRSMNRRYIADTTPLAYRTAANAAFGTATALGAAVGPAIAVLLDTFDFEVNLPLYGSFYFNGMTGPGYLMSVLWAIYLILTICMFREPVRSGLIEQVEKEREIERSNSYIQSLPAIQTYPSEYEMSPLERRDSTVTNYERGDSVLTNFERDDSVRNYDRLTPFQRDDSVRSNYERGDSAVTNFDRDDSIRYYRSSSSRTNEVNDCAACPVDNRVGFGSDKEQSTPNKDGSYWSQIRFVARHMTPAVHLCMFLIFSKQFTVENLISGASMVTKNRYGWELKQVGALGTVVGCLTIPISVFVGWISQYSEDGVLMLWLITCATVGMALLVDPTDFVSADTDTYNEGNIFAVGPGRYYAGYLLVFCSVQAFDGVVGSVLSKVIPTALAAGTLNSGLLATIVGTLGRALGDAFITAVGYINLRQVQNLLFVPSFVILVADLILVFMKRETLTA</sequence>
<dbReference type="InterPro" id="IPR036259">
    <property type="entry name" value="MFS_trans_sf"/>
</dbReference>
<feature type="transmembrane region" description="Helical" evidence="6">
    <location>
        <begin position="865"/>
        <end position="887"/>
    </location>
</feature>
<keyword evidence="4 6" id="KW-0472">Membrane</keyword>
<name>A0AAD8Y8A0_9STRA</name>
<evidence type="ECO:0000256" key="6">
    <source>
        <dbReference type="SAM" id="Phobius"/>
    </source>
</evidence>
<feature type="compositionally biased region" description="Low complexity" evidence="5">
    <location>
        <begin position="108"/>
        <end position="122"/>
    </location>
</feature>
<dbReference type="PROSITE" id="PS51257">
    <property type="entry name" value="PROKAR_LIPOPROTEIN"/>
    <property type="match status" value="1"/>
</dbReference>
<evidence type="ECO:0000256" key="4">
    <source>
        <dbReference type="ARBA" id="ARBA00023136"/>
    </source>
</evidence>
<keyword evidence="2 6" id="KW-0812">Transmembrane</keyword>
<feature type="transmembrane region" description="Helical" evidence="6">
    <location>
        <begin position="763"/>
        <end position="779"/>
    </location>
</feature>
<evidence type="ECO:0000256" key="1">
    <source>
        <dbReference type="ARBA" id="ARBA00004141"/>
    </source>
</evidence>
<feature type="transmembrane region" description="Helical" evidence="6">
    <location>
        <begin position="1157"/>
        <end position="1178"/>
    </location>
</feature>
<comment type="subcellular location">
    <subcellularLocation>
        <location evidence="1">Membrane</location>
        <topology evidence="1">Multi-pass membrane protein</topology>
    </subcellularLocation>
</comment>
<evidence type="ECO:0000313" key="7">
    <source>
        <dbReference type="EMBL" id="KAK1741332.1"/>
    </source>
</evidence>
<feature type="transmembrane region" description="Helical" evidence="6">
    <location>
        <begin position="737"/>
        <end position="756"/>
    </location>
</feature>
<organism evidence="7 8">
    <name type="scientific">Skeletonema marinoi</name>
    <dbReference type="NCBI Taxonomy" id="267567"/>
    <lineage>
        <taxon>Eukaryota</taxon>
        <taxon>Sar</taxon>
        <taxon>Stramenopiles</taxon>
        <taxon>Ochrophyta</taxon>
        <taxon>Bacillariophyta</taxon>
        <taxon>Coscinodiscophyceae</taxon>
        <taxon>Thalassiosirophycidae</taxon>
        <taxon>Thalassiosirales</taxon>
        <taxon>Skeletonemataceae</taxon>
        <taxon>Skeletonema</taxon>
        <taxon>Skeletonema marinoi-dohrnii complex</taxon>
    </lineage>
</organism>
<dbReference type="GO" id="GO:0022857">
    <property type="term" value="F:transmembrane transporter activity"/>
    <property type="evidence" value="ECO:0007669"/>
    <property type="project" value="InterPro"/>
</dbReference>
<protein>
    <submittedName>
        <fullName evidence="7">MFS transporter</fullName>
    </submittedName>
</protein>
<dbReference type="Gene3D" id="1.20.1250.20">
    <property type="entry name" value="MFS general substrate transporter like domains"/>
    <property type="match status" value="1"/>
</dbReference>
<proteinExistence type="predicted"/>
<reference evidence="7" key="1">
    <citation type="submission" date="2023-06" db="EMBL/GenBank/DDBJ databases">
        <title>Survivors Of The Sea: Transcriptome response of Skeletonema marinoi to long-term dormancy.</title>
        <authorList>
            <person name="Pinder M.I.M."/>
            <person name="Kourtchenko O."/>
            <person name="Robertson E.K."/>
            <person name="Larsson T."/>
            <person name="Maumus F."/>
            <person name="Osuna-Cruz C.M."/>
            <person name="Vancaester E."/>
            <person name="Stenow R."/>
            <person name="Vandepoele K."/>
            <person name="Ploug H."/>
            <person name="Bruchert V."/>
            <person name="Godhe A."/>
            <person name="Topel M."/>
        </authorList>
    </citation>
    <scope>NUCLEOTIDE SEQUENCE</scope>
    <source>
        <strain evidence="7">R05AC</strain>
    </source>
</reference>
<feature type="region of interest" description="Disordered" evidence="5">
    <location>
        <begin position="27"/>
        <end position="60"/>
    </location>
</feature>
<evidence type="ECO:0000256" key="5">
    <source>
        <dbReference type="SAM" id="MobiDB-lite"/>
    </source>
</evidence>
<dbReference type="GO" id="GO:0016020">
    <property type="term" value="C:membrane"/>
    <property type="evidence" value="ECO:0007669"/>
    <property type="project" value="UniProtKB-SubCell"/>
</dbReference>
<feature type="transmembrane region" description="Helical" evidence="6">
    <location>
        <begin position="698"/>
        <end position="717"/>
    </location>
</feature>
<dbReference type="Proteomes" id="UP001224775">
    <property type="component" value="Unassembled WGS sequence"/>
</dbReference>
<feature type="compositionally biased region" description="Basic and acidic residues" evidence="5">
    <location>
        <begin position="280"/>
        <end position="295"/>
    </location>
</feature>
<feature type="transmembrane region" description="Helical" evidence="6">
    <location>
        <begin position="1227"/>
        <end position="1244"/>
    </location>
</feature>
<comment type="caution">
    <text evidence="7">The sequence shown here is derived from an EMBL/GenBank/DDBJ whole genome shotgun (WGS) entry which is preliminary data.</text>
</comment>
<evidence type="ECO:0000256" key="2">
    <source>
        <dbReference type="ARBA" id="ARBA00022692"/>
    </source>
</evidence>
<evidence type="ECO:0000256" key="3">
    <source>
        <dbReference type="ARBA" id="ARBA00022989"/>
    </source>
</evidence>
<keyword evidence="8" id="KW-1185">Reference proteome</keyword>
<dbReference type="EMBL" id="JATAAI010000013">
    <property type="protein sequence ID" value="KAK1741332.1"/>
    <property type="molecule type" value="Genomic_DNA"/>
</dbReference>